<dbReference type="InterPro" id="IPR010998">
    <property type="entry name" value="Integrase_recombinase_N"/>
</dbReference>
<evidence type="ECO:0000256" key="1">
    <source>
        <dbReference type="ARBA" id="ARBA00022829"/>
    </source>
</evidence>
<dbReference type="PANTHER" id="PTHR30349">
    <property type="entry name" value="PHAGE INTEGRASE-RELATED"/>
    <property type="match status" value="1"/>
</dbReference>
<dbReference type="SUPFAM" id="SSF56349">
    <property type="entry name" value="DNA breaking-rejoining enzymes"/>
    <property type="match status" value="1"/>
</dbReference>
<keyword evidence="3 5" id="KW-0238">DNA-binding</keyword>
<dbReference type="Pfam" id="PF00589">
    <property type="entry name" value="Phage_integrase"/>
    <property type="match status" value="1"/>
</dbReference>
<dbReference type="GO" id="GO:0006310">
    <property type="term" value="P:DNA recombination"/>
    <property type="evidence" value="ECO:0007669"/>
    <property type="project" value="UniProtKB-KW"/>
</dbReference>
<dbReference type="InterPro" id="IPR004107">
    <property type="entry name" value="Integrase_SAM-like_N"/>
</dbReference>
<proteinExistence type="predicted"/>
<dbReference type="Pfam" id="PF02899">
    <property type="entry name" value="Phage_int_SAM_1"/>
    <property type="match status" value="1"/>
</dbReference>
<name>A0A158JFL9_9BURK</name>
<evidence type="ECO:0000313" key="8">
    <source>
        <dbReference type="EMBL" id="SAL67201.1"/>
    </source>
</evidence>
<evidence type="ECO:0000256" key="2">
    <source>
        <dbReference type="ARBA" id="ARBA00022908"/>
    </source>
</evidence>
<dbReference type="Proteomes" id="UP000054683">
    <property type="component" value="Unassembled WGS sequence"/>
</dbReference>
<organism evidence="8 9">
    <name type="scientific">Caballeronia udeis</name>
    <dbReference type="NCBI Taxonomy" id="1232866"/>
    <lineage>
        <taxon>Bacteria</taxon>
        <taxon>Pseudomonadati</taxon>
        <taxon>Pseudomonadota</taxon>
        <taxon>Betaproteobacteria</taxon>
        <taxon>Burkholderiales</taxon>
        <taxon>Burkholderiaceae</taxon>
        <taxon>Caballeronia</taxon>
    </lineage>
</organism>
<feature type="domain" description="Core-binding (CB)" evidence="7">
    <location>
        <begin position="15"/>
        <end position="100"/>
    </location>
</feature>
<dbReference type="InterPro" id="IPR011010">
    <property type="entry name" value="DNA_brk_join_enz"/>
</dbReference>
<dbReference type="Gene3D" id="1.10.150.130">
    <property type="match status" value="1"/>
</dbReference>
<evidence type="ECO:0000256" key="4">
    <source>
        <dbReference type="ARBA" id="ARBA00023172"/>
    </source>
</evidence>
<dbReference type="PROSITE" id="PS51898">
    <property type="entry name" value="TYR_RECOMBINASE"/>
    <property type="match status" value="1"/>
</dbReference>
<evidence type="ECO:0000313" key="9">
    <source>
        <dbReference type="Proteomes" id="UP000054683"/>
    </source>
</evidence>
<dbReference type="InterPro" id="IPR002104">
    <property type="entry name" value="Integrase_catalytic"/>
</dbReference>
<dbReference type="EMBL" id="FCOK02000083">
    <property type="protein sequence ID" value="SAL67201.1"/>
    <property type="molecule type" value="Genomic_DNA"/>
</dbReference>
<dbReference type="InterPro" id="IPR050090">
    <property type="entry name" value="Tyrosine_recombinase_XerCD"/>
</dbReference>
<dbReference type="GO" id="GO:0015074">
    <property type="term" value="P:DNA integration"/>
    <property type="evidence" value="ECO:0007669"/>
    <property type="project" value="UniProtKB-KW"/>
</dbReference>
<dbReference type="GO" id="GO:0007059">
    <property type="term" value="P:chromosome segregation"/>
    <property type="evidence" value="ECO:0007669"/>
    <property type="project" value="UniProtKB-KW"/>
</dbReference>
<sequence>MKTAPSAALFIRVESFFTEYLQRMRGASIHTVRAYRDALKLFFEFVAANKRCSVSGIDLGDMTAETVARFLLHLETDRSNSVATRNCRRTAIRSFFKHLLRTDIIHSHQYAAALALPAKKARHRPATYLEADEVRAILAKPDTKTIGGWRDYTLLLFLYNTGSRVSEAAGLCWNDLQLTTPRQVRLHGKGRKDRLLPLWRETAEALRRLGTINHPDTQSHVFLNRHGEALSRDGIAYILRRHVQTAARDLPALAHKRVTPHVMRHSCAVGLLQSGNGVEVIRDYLGHASIATTGRYIETNLQMKRDALETFWRHAGIEPAHARSWKPKSDLLAFLNAL</sequence>
<feature type="domain" description="Tyr recombinase" evidence="6">
    <location>
        <begin position="124"/>
        <end position="309"/>
    </location>
</feature>
<keyword evidence="1" id="KW-0159">Chromosome partition</keyword>
<accession>A0A158JFL9</accession>
<dbReference type="InterPro" id="IPR013762">
    <property type="entry name" value="Integrase-like_cat_sf"/>
</dbReference>
<reference evidence="8 9" key="1">
    <citation type="submission" date="2016-01" db="EMBL/GenBank/DDBJ databases">
        <authorList>
            <person name="Oliw E.H."/>
        </authorList>
    </citation>
    <scope>NUCLEOTIDE SEQUENCE [LARGE SCALE GENOMIC DNA]</scope>
    <source>
        <strain evidence="8">LMG 27134</strain>
    </source>
</reference>
<dbReference type="PANTHER" id="PTHR30349:SF81">
    <property type="entry name" value="TYROSINE RECOMBINASE XERC"/>
    <property type="match status" value="1"/>
</dbReference>
<dbReference type="Gene3D" id="1.10.443.10">
    <property type="entry name" value="Intergrase catalytic core"/>
    <property type="match status" value="1"/>
</dbReference>
<keyword evidence="4" id="KW-0233">DNA recombination</keyword>
<dbReference type="GO" id="GO:0003677">
    <property type="term" value="F:DNA binding"/>
    <property type="evidence" value="ECO:0007669"/>
    <property type="project" value="UniProtKB-UniRule"/>
</dbReference>
<evidence type="ECO:0000259" key="6">
    <source>
        <dbReference type="PROSITE" id="PS51898"/>
    </source>
</evidence>
<evidence type="ECO:0000259" key="7">
    <source>
        <dbReference type="PROSITE" id="PS51900"/>
    </source>
</evidence>
<protein>
    <submittedName>
        <fullName evidence="8">Integrase domain-containing protein</fullName>
    </submittedName>
</protein>
<dbReference type="OrthoDB" id="5415821at2"/>
<evidence type="ECO:0000256" key="5">
    <source>
        <dbReference type="PROSITE-ProRule" id="PRU01248"/>
    </source>
</evidence>
<dbReference type="InterPro" id="IPR044068">
    <property type="entry name" value="CB"/>
</dbReference>
<keyword evidence="2" id="KW-0229">DNA integration</keyword>
<dbReference type="AlphaFoldDB" id="A0A158JFL9"/>
<dbReference type="PROSITE" id="PS51900">
    <property type="entry name" value="CB"/>
    <property type="match status" value="1"/>
</dbReference>
<gene>
    <name evidence="8" type="ORF">AWB69_07671</name>
</gene>
<dbReference type="CDD" id="cd01182">
    <property type="entry name" value="INT_RitC_C_like"/>
    <property type="match status" value="1"/>
</dbReference>
<evidence type="ECO:0000256" key="3">
    <source>
        <dbReference type="ARBA" id="ARBA00023125"/>
    </source>
</evidence>